<evidence type="ECO:0000256" key="2">
    <source>
        <dbReference type="ARBA" id="ARBA00022525"/>
    </source>
</evidence>
<organism evidence="8 9">
    <name type="scientific">Halomonas cerina</name>
    <dbReference type="NCBI Taxonomy" id="447424"/>
    <lineage>
        <taxon>Bacteria</taxon>
        <taxon>Pseudomonadati</taxon>
        <taxon>Pseudomonadota</taxon>
        <taxon>Gammaproteobacteria</taxon>
        <taxon>Oceanospirillales</taxon>
        <taxon>Halomonadaceae</taxon>
        <taxon>Halomonas</taxon>
    </lineage>
</organism>
<evidence type="ECO:0000259" key="5">
    <source>
        <dbReference type="Pfam" id="PF02563"/>
    </source>
</evidence>
<dbReference type="PANTHER" id="PTHR33619">
    <property type="entry name" value="POLYSACCHARIDE EXPORT PROTEIN GFCE-RELATED"/>
    <property type="match status" value="1"/>
</dbReference>
<accession>A0A839V9P8</accession>
<feature type="domain" description="Pre-toxin TG" evidence="7">
    <location>
        <begin position="709"/>
        <end position="757"/>
    </location>
</feature>
<reference evidence="8 9" key="1">
    <citation type="submission" date="2020-08" db="EMBL/GenBank/DDBJ databases">
        <title>Genomic Encyclopedia of Type Strains, Phase III (KMG-III): the genomes of soil and plant-associated and newly described type strains.</title>
        <authorList>
            <person name="Whitman W."/>
        </authorList>
    </citation>
    <scope>NUCLEOTIDE SEQUENCE [LARGE SCALE GENOMIC DNA]</scope>
    <source>
        <strain evidence="8 9">CECT 7282</strain>
    </source>
</reference>
<evidence type="ECO:0000256" key="3">
    <source>
        <dbReference type="ARBA" id="ARBA00022729"/>
    </source>
</evidence>
<evidence type="ECO:0000313" key="8">
    <source>
        <dbReference type="EMBL" id="MBB3191861.1"/>
    </source>
</evidence>
<gene>
    <name evidence="8" type="ORF">FHR94_003135</name>
</gene>
<dbReference type="Proteomes" id="UP000547614">
    <property type="component" value="Unassembled WGS sequence"/>
</dbReference>
<proteinExistence type="predicted"/>
<dbReference type="AlphaFoldDB" id="A0A839V9P8"/>
<feature type="coiled-coil region" evidence="4">
    <location>
        <begin position="572"/>
        <end position="599"/>
    </location>
</feature>
<feature type="domain" description="Polysaccharide export protein N-terminal" evidence="5">
    <location>
        <begin position="382"/>
        <end position="460"/>
    </location>
</feature>
<dbReference type="InterPro" id="IPR003715">
    <property type="entry name" value="Poly_export_N"/>
</dbReference>
<dbReference type="Gene3D" id="3.30.1950.10">
    <property type="entry name" value="wza like domain"/>
    <property type="match status" value="2"/>
</dbReference>
<sequence>MKAAEPSVRLSTAVRGELGLNGGRPLPDGARRFFEPRMGVDFGGVKVHTGAEAAAAARGLNAQAFTVGRDIGFARGHYNPASHGGRQLLAHELTHVVQQTAGAGARNRRPVLARKPVNQGRGSRGEQLYRYRVGRINELLSYGLFDWAITDQEALSALSLLEEMSSTERASALTEIDSKRLRENLPEAELPRLDTILRQTKGARANIEKINNLLSYGLFDWAITDEEAIGAFERLRGMPEAQRVHAVMSIDRRRLYENLPEPQATEFALMVTEARATWERSRQQGDPLAAGDRVHIYVYNRMGQSLERSLTGEYSINSNERIRFPLLGEIDVKGLRPNHIAAKIQILLAEDYIRAPHVKVEVTRREGEAFEPEKLEVSEGQPEGALESGDTFELKVIEQTTWTEETDFSRSYQIDRHGNVELQHLGRIPVEGLNREEISGRIQAQLKDWYRTPPQVWVWVTSHDDKLYRAPEGVRPKALAKESTAESVRQIESESIPRRTPVDIYLDFFRSKQQALAESDVSERDRRVGQEALRRYLEWVSNNAGDPEVLDATSPWEVYGEIHTPLLIVDIERESRREVEEARRSREDTQRRAAVEEKLDEYWQWAMRRWREASVKFRSAGRAYLLTEHPYRKIGMNALTRAVMTWAYDNTDHPAFLERSPDEVAEFVQAKDPHLRTIVQIGRQAKPRLEYFPELDRTRYTMGDLATETIVGILPVAGEMADVSDAVTGVSITGHELSVGDRTLAAFGALIPFVPASALRSGKKLPRVVDDFAMATGRSADEIEAVFRVAGHLDAGDVRELDRIMDAVAEGKELSRADLDILDDIGRKLKDPLEDVASAVRRGESPKVGKLRVDPTTQKQLVPGTEAHRRQRWLEYQFRHPEKFDRITEAMDPKWRKAYETILANKKAGGMFERSVLDALGYSKNKAMMIAPEAEDFKGFIPDAVRGNPDELVWSNPYHFVEAKGWKDMSKTGNLKEMINYVDEFGGHVEVVFRSAKHPDGATSLSGPLQHALDDLAERGLATVHRHP</sequence>
<name>A0A839V9P8_9GAMM</name>
<dbReference type="Pfam" id="PF13699">
    <property type="entry name" value="eCIS_core"/>
    <property type="match status" value="1"/>
</dbReference>
<protein>
    <submittedName>
        <fullName evidence="8">Protein involved in polysaccharide export with SLBB domain</fullName>
    </submittedName>
</protein>
<evidence type="ECO:0000259" key="6">
    <source>
        <dbReference type="Pfam" id="PF13699"/>
    </source>
</evidence>
<dbReference type="InterPro" id="IPR049712">
    <property type="entry name" value="Poly_export"/>
</dbReference>
<evidence type="ECO:0000256" key="1">
    <source>
        <dbReference type="ARBA" id="ARBA00004613"/>
    </source>
</evidence>
<dbReference type="InterPro" id="IPR025295">
    <property type="entry name" value="eCIS_core_dom"/>
</dbReference>
<dbReference type="Pfam" id="PF02563">
    <property type="entry name" value="Poly_export"/>
    <property type="match status" value="2"/>
</dbReference>
<evidence type="ECO:0000313" key="9">
    <source>
        <dbReference type="Proteomes" id="UP000547614"/>
    </source>
</evidence>
<evidence type="ECO:0000256" key="4">
    <source>
        <dbReference type="SAM" id="Coils"/>
    </source>
</evidence>
<evidence type="ECO:0000259" key="7">
    <source>
        <dbReference type="Pfam" id="PF14449"/>
    </source>
</evidence>
<dbReference type="GO" id="GO:0015159">
    <property type="term" value="F:polysaccharide transmembrane transporter activity"/>
    <property type="evidence" value="ECO:0007669"/>
    <property type="project" value="InterPro"/>
</dbReference>
<keyword evidence="3" id="KW-0732">Signal</keyword>
<dbReference type="PANTHER" id="PTHR33619:SF3">
    <property type="entry name" value="POLYSACCHARIDE EXPORT PROTEIN GFCE-RELATED"/>
    <property type="match status" value="1"/>
</dbReference>
<comment type="subcellular location">
    <subcellularLocation>
        <location evidence="1">Secreted</location>
    </subcellularLocation>
</comment>
<feature type="domain" description="Polysaccharide export protein N-terminal" evidence="5">
    <location>
        <begin position="288"/>
        <end position="363"/>
    </location>
</feature>
<comment type="caution">
    <text evidence="8">The sequence shown here is derived from an EMBL/GenBank/DDBJ whole genome shotgun (WGS) entry which is preliminary data.</text>
</comment>
<feature type="domain" description="eCIS core" evidence="6">
    <location>
        <begin position="25"/>
        <end position="102"/>
    </location>
</feature>
<dbReference type="Pfam" id="PF14449">
    <property type="entry name" value="PT-TG"/>
    <property type="match status" value="1"/>
</dbReference>
<dbReference type="InterPro" id="IPR027797">
    <property type="entry name" value="PT-TG_dom"/>
</dbReference>
<dbReference type="GO" id="GO:0005576">
    <property type="term" value="C:extracellular region"/>
    <property type="evidence" value="ECO:0007669"/>
    <property type="project" value="UniProtKB-SubCell"/>
</dbReference>
<keyword evidence="9" id="KW-1185">Reference proteome</keyword>
<keyword evidence="4" id="KW-0175">Coiled coil</keyword>
<keyword evidence="2" id="KW-0964">Secreted</keyword>
<dbReference type="EMBL" id="JACHXP010000018">
    <property type="protein sequence ID" value="MBB3191861.1"/>
    <property type="molecule type" value="Genomic_DNA"/>
</dbReference>
<dbReference type="RefSeq" id="WP_183326929.1">
    <property type="nucleotide sequence ID" value="NZ_JACHXP010000018.1"/>
</dbReference>